<organism evidence="1 2">
    <name type="scientific">Solanum commersonii</name>
    <name type="common">Commerson's wild potato</name>
    <name type="synonym">Commerson's nightshade</name>
    <dbReference type="NCBI Taxonomy" id="4109"/>
    <lineage>
        <taxon>Eukaryota</taxon>
        <taxon>Viridiplantae</taxon>
        <taxon>Streptophyta</taxon>
        <taxon>Embryophyta</taxon>
        <taxon>Tracheophyta</taxon>
        <taxon>Spermatophyta</taxon>
        <taxon>Magnoliopsida</taxon>
        <taxon>eudicotyledons</taxon>
        <taxon>Gunneridae</taxon>
        <taxon>Pentapetalae</taxon>
        <taxon>asterids</taxon>
        <taxon>lamiids</taxon>
        <taxon>Solanales</taxon>
        <taxon>Solanaceae</taxon>
        <taxon>Solanoideae</taxon>
        <taxon>Solaneae</taxon>
        <taxon>Solanum</taxon>
    </lineage>
</organism>
<dbReference type="Proteomes" id="UP000824120">
    <property type="component" value="Chromosome 1"/>
</dbReference>
<evidence type="ECO:0000313" key="2">
    <source>
        <dbReference type="Proteomes" id="UP000824120"/>
    </source>
</evidence>
<reference evidence="1 2" key="1">
    <citation type="submission" date="2020-09" db="EMBL/GenBank/DDBJ databases">
        <title>De no assembly of potato wild relative species, Solanum commersonii.</title>
        <authorList>
            <person name="Cho K."/>
        </authorList>
    </citation>
    <scope>NUCLEOTIDE SEQUENCE [LARGE SCALE GENOMIC DNA]</scope>
    <source>
        <strain evidence="1">LZ3.2</strain>
        <tissue evidence="1">Leaf</tissue>
    </source>
</reference>
<name>A0A9J6AYE1_SOLCO</name>
<evidence type="ECO:0000313" key="1">
    <source>
        <dbReference type="EMBL" id="KAG5629298.1"/>
    </source>
</evidence>
<dbReference type="AlphaFoldDB" id="A0A9J6AYE1"/>
<proteinExistence type="predicted"/>
<dbReference type="OrthoDB" id="60843at2759"/>
<comment type="caution">
    <text evidence="1">The sequence shown here is derived from an EMBL/GenBank/DDBJ whole genome shotgun (WGS) entry which is preliminary data.</text>
</comment>
<protein>
    <submittedName>
        <fullName evidence="1">Uncharacterized protein</fullName>
    </submittedName>
</protein>
<keyword evidence="2" id="KW-1185">Reference proteome</keyword>
<dbReference type="EMBL" id="JACXVP010000001">
    <property type="protein sequence ID" value="KAG5629298.1"/>
    <property type="molecule type" value="Genomic_DNA"/>
</dbReference>
<accession>A0A9J6AYE1</accession>
<sequence length="170" mass="19606">MNIDEIDAIDEIDIDKDLNFFNESTNVSSFINGNFKMKMAAGSFYIPNSKKHLMGRCTSVSDGIGGWVYKDIDSGKYFRRLVRNVELSIHEQKDQNNKIQSMEVLNKAYFKHECQDGLLDSIHDTELEKLVHDGLVDLCELGTFSKMLAQRLQNMHCRNKKVQVFIHLFP</sequence>
<gene>
    <name evidence="1" type="ORF">H5410_001015</name>
</gene>